<dbReference type="PROSITE" id="PS51084">
    <property type="entry name" value="HIT_2"/>
    <property type="match status" value="1"/>
</dbReference>
<dbReference type="GO" id="GO:0000166">
    <property type="term" value="F:nucleotide binding"/>
    <property type="evidence" value="ECO:0007669"/>
    <property type="project" value="UniProtKB-KW"/>
</dbReference>
<dbReference type="AlphaFoldDB" id="A0A812CZY5"/>
<evidence type="ECO:0000256" key="2">
    <source>
        <dbReference type="ARBA" id="ARBA00022801"/>
    </source>
</evidence>
<dbReference type="OrthoDB" id="1915375at2759"/>
<dbReference type="InterPro" id="IPR036265">
    <property type="entry name" value="HIT-like_sf"/>
</dbReference>
<comment type="caution">
    <text evidence="9">The sequence shown here is derived from an EMBL/GenBank/DDBJ whole genome shotgun (WGS) entry which is preliminary data.</text>
</comment>
<evidence type="ECO:0000256" key="5">
    <source>
        <dbReference type="ARBA" id="ARBA00039802"/>
    </source>
</evidence>
<evidence type="ECO:0000259" key="8">
    <source>
        <dbReference type="PROSITE" id="PS51084"/>
    </source>
</evidence>
<keyword evidence="2" id="KW-0378">Hydrolase</keyword>
<dbReference type="SUPFAM" id="SSF54197">
    <property type="entry name" value="HIT-like"/>
    <property type="match status" value="1"/>
</dbReference>
<dbReference type="Proteomes" id="UP000597762">
    <property type="component" value="Unassembled WGS sequence"/>
</dbReference>
<sequence length="156" mass="17721">MADKMDNNTDDVNNSGKCVFCDIAAGKIDNDKVIYEDENLVVFPDRRPASMHHYLVVTKEHIRDAKHLNGSHIQIVEKMVNTGKQVLQNNGGNVDDIRMGFHWPPFHSVSHLHLHVISPQSQMSFLPRGIFKVNSPWFVTPVWVLARLKRAAEGQN</sequence>
<comment type="catalytic activity">
    <reaction evidence="3">
        <text>adenosine 5'-phosphoramidate + H2O = NH4(+) + AMP</text>
        <dbReference type="Rhea" id="RHEA:67916"/>
        <dbReference type="ChEBI" id="CHEBI:15377"/>
        <dbReference type="ChEBI" id="CHEBI:28938"/>
        <dbReference type="ChEBI" id="CHEBI:57890"/>
        <dbReference type="ChEBI" id="CHEBI:456215"/>
    </reaction>
</comment>
<keyword evidence="1" id="KW-0547">Nucleotide-binding</keyword>
<evidence type="ECO:0000256" key="7">
    <source>
        <dbReference type="PROSITE-ProRule" id="PRU00464"/>
    </source>
</evidence>
<evidence type="ECO:0000313" key="10">
    <source>
        <dbReference type="Proteomes" id="UP000597762"/>
    </source>
</evidence>
<evidence type="ECO:0000256" key="6">
    <source>
        <dbReference type="ARBA" id="ARBA00042361"/>
    </source>
</evidence>
<dbReference type="GO" id="GO:0016787">
    <property type="term" value="F:hydrolase activity"/>
    <property type="evidence" value="ECO:0007669"/>
    <property type="project" value="UniProtKB-KW"/>
</dbReference>
<name>A0A812CZY5_ACAPH</name>
<gene>
    <name evidence="9" type="ORF">SPHA_44889</name>
</gene>
<protein>
    <recommendedName>
        <fullName evidence="5">Adenosine 5'-monophosphoramidase HINT3</fullName>
    </recommendedName>
    <alternativeName>
        <fullName evidence="6">Histidine triad nucleotide-binding protein 3</fullName>
    </alternativeName>
</protein>
<dbReference type="PANTHER" id="PTHR12486">
    <property type="entry name" value="APRATAXIN-RELATED"/>
    <property type="match status" value="1"/>
</dbReference>
<feature type="short sequence motif" description="Histidine triad motif" evidence="7">
    <location>
        <begin position="111"/>
        <end position="115"/>
    </location>
</feature>
<organism evidence="9 10">
    <name type="scientific">Acanthosepion pharaonis</name>
    <name type="common">Pharaoh cuttlefish</name>
    <name type="synonym">Sepia pharaonis</name>
    <dbReference type="NCBI Taxonomy" id="158019"/>
    <lineage>
        <taxon>Eukaryota</taxon>
        <taxon>Metazoa</taxon>
        <taxon>Spiralia</taxon>
        <taxon>Lophotrochozoa</taxon>
        <taxon>Mollusca</taxon>
        <taxon>Cephalopoda</taxon>
        <taxon>Coleoidea</taxon>
        <taxon>Decapodiformes</taxon>
        <taxon>Sepiida</taxon>
        <taxon>Sepiina</taxon>
        <taxon>Sepiidae</taxon>
        <taxon>Acanthosepion</taxon>
    </lineage>
</organism>
<dbReference type="EMBL" id="CAHIKZ030002301">
    <property type="protein sequence ID" value="CAE1284652.1"/>
    <property type="molecule type" value="Genomic_DNA"/>
</dbReference>
<accession>A0A812CZY5</accession>
<dbReference type="PANTHER" id="PTHR12486:SF5">
    <property type="entry name" value="ADENOSINE 5'-MONOPHOSPHORAMIDASE HINT3"/>
    <property type="match status" value="1"/>
</dbReference>
<dbReference type="InterPro" id="IPR011146">
    <property type="entry name" value="HIT-like"/>
</dbReference>
<reference evidence="9" key="1">
    <citation type="submission" date="2021-01" db="EMBL/GenBank/DDBJ databases">
        <authorList>
            <person name="Li R."/>
            <person name="Bekaert M."/>
        </authorList>
    </citation>
    <scope>NUCLEOTIDE SEQUENCE</scope>
    <source>
        <strain evidence="9">Farmed</strain>
    </source>
</reference>
<feature type="domain" description="HIT" evidence="8">
    <location>
        <begin position="19"/>
        <end position="126"/>
    </location>
</feature>
<proteinExistence type="inferred from homology"/>
<evidence type="ECO:0000256" key="3">
    <source>
        <dbReference type="ARBA" id="ARBA00024472"/>
    </source>
</evidence>
<evidence type="ECO:0000313" key="9">
    <source>
        <dbReference type="EMBL" id="CAE1284652.1"/>
    </source>
</evidence>
<keyword evidence="10" id="KW-1185">Reference proteome</keyword>
<comment type="similarity">
    <text evidence="4">Belongs to the HINT family.</text>
</comment>
<evidence type="ECO:0000256" key="4">
    <source>
        <dbReference type="ARBA" id="ARBA00025764"/>
    </source>
</evidence>
<dbReference type="Gene3D" id="3.30.428.10">
    <property type="entry name" value="HIT-like"/>
    <property type="match status" value="1"/>
</dbReference>
<dbReference type="Pfam" id="PF11969">
    <property type="entry name" value="DcpS_C"/>
    <property type="match status" value="1"/>
</dbReference>
<evidence type="ECO:0000256" key="1">
    <source>
        <dbReference type="ARBA" id="ARBA00022741"/>
    </source>
</evidence>